<dbReference type="EMBL" id="BMYI01000056">
    <property type="protein sequence ID" value="GHC42252.1"/>
    <property type="molecule type" value="Genomic_DNA"/>
</dbReference>
<name>A0ABQ3FV45_9RHOB</name>
<dbReference type="RefSeq" id="WP_189383155.1">
    <property type="nucleotide sequence ID" value="NZ_BMYI01000056.1"/>
</dbReference>
<sequence length="125" mass="13852">MKFVLGKSSSIWWPVSIQRPDPENPGQTVKSKLQALLVPQPQDAFLAAQEEIAKVRGLRAQATAEREYLATRIEGWEWPDATDDEGRPVGMTPATLALALQEGWFRKGLWRALNEIGLGEPAEGN</sequence>
<proteinExistence type="predicted"/>
<reference evidence="2" key="1">
    <citation type="journal article" date="2019" name="Int. J. Syst. Evol. Microbiol.">
        <title>The Global Catalogue of Microorganisms (GCM) 10K type strain sequencing project: providing services to taxonomists for standard genome sequencing and annotation.</title>
        <authorList>
            <consortium name="The Broad Institute Genomics Platform"/>
            <consortium name="The Broad Institute Genome Sequencing Center for Infectious Disease"/>
            <person name="Wu L."/>
            <person name="Ma J."/>
        </authorList>
    </citation>
    <scope>NUCLEOTIDE SEQUENCE [LARGE SCALE GENOMIC DNA]</scope>
    <source>
        <strain evidence="2">KCTC 23298</strain>
    </source>
</reference>
<keyword evidence="2" id="KW-1185">Reference proteome</keyword>
<evidence type="ECO:0000313" key="2">
    <source>
        <dbReference type="Proteomes" id="UP000658305"/>
    </source>
</evidence>
<gene>
    <name evidence="1" type="ORF">GCM10007291_50120</name>
</gene>
<dbReference type="Proteomes" id="UP000658305">
    <property type="component" value="Unassembled WGS sequence"/>
</dbReference>
<organism evidence="1 2">
    <name type="scientific">Gemmobacter nanjingensis</name>
    <dbReference type="NCBI Taxonomy" id="488454"/>
    <lineage>
        <taxon>Bacteria</taxon>
        <taxon>Pseudomonadati</taxon>
        <taxon>Pseudomonadota</taxon>
        <taxon>Alphaproteobacteria</taxon>
        <taxon>Rhodobacterales</taxon>
        <taxon>Paracoccaceae</taxon>
        <taxon>Gemmobacter</taxon>
    </lineage>
</organism>
<evidence type="ECO:0000313" key="1">
    <source>
        <dbReference type="EMBL" id="GHC42252.1"/>
    </source>
</evidence>
<protein>
    <submittedName>
        <fullName evidence="1">Uncharacterized protein</fullName>
    </submittedName>
</protein>
<comment type="caution">
    <text evidence="1">The sequence shown here is derived from an EMBL/GenBank/DDBJ whole genome shotgun (WGS) entry which is preliminary data.</text>
</comment>
<accession>A0ABQ3FV45</accession>